<dbReference type="Proteomes" id="UP000054735">
    <property type="component" value="Unassembled WGS sequence"/>
</dbReference>
<reference evidence="10 12" key="2">
    <citation type="submission" date="2018-06" db="EMBL/GenBank/DDBJ databases">
        <authorList>
            <consortium name="Pathogen Informatics"/>
            <person name="Doyle S."/>
        </authorList>
    </citation>
    <scope>NUCLEOTIDE SEQUENCE [LARGE SCALE GENOMIC DNA]</scope>
    <source>
        <strain evidence="10 12">NCTC12437</strain>
    </source>
</reference>
<feature type="binding site" evidence="7">
    <location>
        <position position="130"/>
    </location>
    <ligand>
        <name>FMN</name>
        <dbReference type="ChEBI" id="CHEBI:58210"/>
    </ligand>
</feature>
<dbReference type="GO" id="GO:0004460">
    <property type="term" value="F:L-lactate dehydrogenase (cytochrome) activity"/>
    <property type="evidence" value="ECO:0007669"/>
    <property type="project" value="UniProtKB-EC"/>
</dbReference>
<evidence type="ECO:0000256" key="5">
    <source>
        <dbReference type="ARBA" id="ARBA00024042"/>
    </source>
</evidence>
<feature type="binding site" evidence="7">
    <location>
        <position position="156"/>
    </location>
    <ligand>
        <name>FMN</name>
        <dbReference type="ChEBI" id="CHEBI:58210"/>
    </ligand>
</feature>
<evidence type="ECO:0000256" key="4">
    <source>
        <dbReference type="ARBA" id="ARBA00023002"/>
    </source>
</evidence>
<dbReference type="PIRSF" id="PIRSF000138">
    <property type="entry name" value="Al-hdrx_acd_dh"/>
    <property type="match status" value="1"/>
</dbReference>
<dbReference type="PANTHER" id="PTHR10578">
    <property type="entry name" value="S -2-HYDROXY-ACID OXIDASE-RELATED"/>
    <property type="match status" value="1"/>
</dbReference>
<keyword evidence="11" id="KW-1185">Reference proteome</keyword>
<dbReference type="OrthoDB" id="9770452at2"/>
<dbReference type="PROSITE" id="PS51349">
    <property type="entry name" value="FMN_HYDROXY_ACID_DH_2"/>
    <property type="match status" value="1"/>
</dbReference>
<evidence type="ECO:0000259" key="8">
    <source>
        <dbReference type="PROSITE" id="PS51349"/>
    </source>
</evidence>
<evidence type="ECO:0000313" key="12">
    <source>
        <dbReference type="Proteomes" id="UP000255066"/>
    </source>
</evidence>
<comment type="cofactor">
    <cofactor evidence="1">
        <name>FMN</name>
        <dbReference type="ChEBI" id="CHEBI:58210"/>
    </cofactor>
</comment>
<feature type="binding site" evidence="7">
    <location>
        <begin position="302"/>
        <end position="303"/>
    </location>
    <ligand>
        <name>FMN</name>
        <dbReference type="ChEBI" id="CHEBI:58210"/>
    </ligand>
</feature>
<accession>A0A378I856</accession>
<evidence type="ECO:0000256" key="6">
    <source>
        <dbReference type="PIRSR" id="PIRSR000138-1"/>
    </source>
</evidence>
<dbReference type="InterPro" id="IPR012133">
    <property type="entry name" value="Alpha-hydoxy_acid_DH_FMN"/>
</dbReference>
<dbReference type="RefSeq" id="WP_058524951.1">
    <property type="nucleotide sequence ID" value="NZ_CAAAHV010000010.1"/>
</dbReference>
<dbReference type="EMBL" id="UGNW01000001">
    <property type="protein sequence ID" value="STX30900.1"/>
    <property type="molecule type" value="Genomic_DNA"/>
</dbReference>
<evidence type="ECO:0000256" key="2">
    <source>
        <dbReference type="ARBA" id="ARBA00022630"/>
    </source>
</evidence>
<protein>
    <submittedName>
        <fullName evidence="10">FMN-dependent dehydrogenase</fullName>
        <ecNumber evidence="10">1.1.2.3</ecNumber>
        <ecNumber evidence="10">1.1.3.15</ecNumber>
    </submittedName>
</protein>
<keyword evidence="2 7" id="KW-0285">Flavoprotein</keyword>
<feature type="binding site" evidence="7">
    <location>
        <position position="246"/>
    </location>
    <ligand>
        <name>FMN</name>
        <dbReference type="ChEBI" id="CHEBI:58210"/>
    </ligand>
</feature>
<dbReference type="AlphaFoldDB" id="A0A378I856"/>
<feature type="binding site" evidence="7">
    <location>
        <position position="24"/>
    </location>
    <ligand>
        <name>glyoxylate</name>
        <dbReference type="ChEBI" id="CHEBI:36655"/>
    </ligand>
</feature>
<evidence type="ECO:0000256" key="3">
    <source>
        <dbReference type="ARBA" id="ARBA00022643"/>
    </source>
</evidence>
<comment type="similarity">
    <text evidence="5">Belongs to the FMN-dependent alpha-hydroxy acid dehydrogenase family.</text>
</comment>
<keyword evidence="4 10" id="KW-0560">Oxidoreductase</keyword>
<feature type="domain" description="FMN hydroxy acid dehydrogenase" evidence="8">
    <location>
        <begin position="1"/>
        <end position="353"/>
    </location>
</feature>
<organism evidence="10 12">
    <name type="scientific">Legionella birminghamensis</name>
    <dbReference type="NCBI Taxonomy" id="28083"/>
    <lineage>
        <taxon>Bacteria</taxon>
        <taxon>Pseudomonadati</taxon>
        <taxon>Pseudomonadota</taxon>
        <taxon>Gammaproteobacteria</taxon>
        <taxon>Legionellales</taxon>
        <taxon>Legionellaceae</taxon>
        <taxon>Legionella</taxon>
    </lineage>
</organism>
<keyword evidence="3 7" id="KW-0288">FMN</keyword>
<dbReference type="CDD" id="cd02809">
    <property type="entry name" value="alpha_hydroxyacid_oxid_FMN"/>
    <property type="match status" value="1"/>
</dbReference>
<dbReference type="EC" id="1.1.2.3" evidence="10"/>
<dbReference type="PROSITE" id="PS00557">
    <property type="entry name" value="FMN_HYDROXY_ACID_DH_1"/>
    <property type="match status" value="1"/>
</dbReference>
<dbReference type="EMBL" id="LNXT01000048">
    <property type="protein sequence ID" value="KTC68384.1"/>
    <property type="molecule type" value="Genomic_DNA"/>
</dbReference>
<dbReference type="SUPFAM" id="SSF51395">
    <property type="entry name" value="FMN-linked oxidoreductases"/>
    <property type="match status" value="1"/>
</dbReference>
<dbReference type="PANTHER" id="PTHR10578:SF107">
    <property type="entry name" value="2-HYDROXYACID OXIDASE 1"/>
    <property type="match status" value="1"/>
</dbReference>
<sequence length="357" mass="39170">MNPVKVADYRELAQSLLAAEVFDYIDCGACDEISKRNNRKSLDEISIRPYCLRDVSSINTSIELLNSKLKFPLLIAPMAFHQLVDKEGEKSTSMAAKACGINLIVSCMSNRSLEDIASCAGSSHLWAQLYIFKDRSLTQLLIERIEQAGYKAIVLTVGVPVGGKRERDIRNQFSLSSKLSTGNFESQLDKQAIHHFILNHLDPSLTWKDVEWVQSLTKLPIILKGILNPLDAEEACRRNIAGIVVSNHGGRQLDTAAAAMTALPDIVRTVAGRSLIFVDGSMERGTDLFKAIALGADAVLIGRPVLWALAVAGKKGLEAMLGLLENEFILAMQLTGCRTIQEIKNYTPFMTYSGSSV</sequence>
<dbReference type="FunFam" id="3.20.20.70:FF:000029">
    <property type="entry name" value="L-lactate dehydrogenase"/>
    <property type="match status" value="1"/>
</dbReference>
<dbReference type="InterPro" id="IPR008259">
    <property type="entry name" value="FMN_hydac_DH_AS"/>
</dbReference>
<feature type="binding site" evidence="7">
    <location>
        <position position="106"/>
    </location>
    <ligand>
        <name>FMN</name>
        <dbReference type="ChEBI" id="CHEBI:58210"/>
    </ligand>
</feature>
<feature type="active site" description="Proton acceptor" evidence="6">
    <location>
        <position position="248"/>
    </location>
</feature>
<evidence type="ECO:0000256" key="1">
    <source>
        <dbReference type="ARBA" id="ARBA00001917"/>
    </source>
</evidence>
<dbReference type="InterPro" id="IPR013785">
    <property type="entry name" value="Aldolase_TIM"/>
</dbReference>
<evidence type="ECO:0000313" key="9">
    <source>
        <dbReference type="EMBL" id="KTC68384.1"/>
    </source>
</evidence>
<dbReference type="InterPro" id="IPR000262">
    <property type="entry name" value="FMN-dep_DH"/>
</dbReference>
<dbReference type="GO" id="GO:0003973">
    <property type="term" value="F:(S)-2-hydroxy-acid oxidase activity"/>
    <property type="evidence" value="ECO:0007669"/>
    <property type="project" value="UniProtKB-EC"/>
</dbReference>
<feature type="binding site" evidence="7">
    <location>
        <begin position="77"/>
        <end position="79"/>
    </location>
    <ligand>
        <name>FMN</name>
        <dbReference type="ChEBI" id="CHEBI:58210"/>
    </ligand>
</feature>
<feature type="binding site" evidence="7">
    <location>
        <position position="165"/>
    </location>
    <ligand>
        <name>glyoxylate</name>
        <dbReference type="ChEBI" id="CHEBI:36655"/>
    </ligand>
</feature>
<feature type="binding site" evidence="7">
    <location>
        <position position="251"/>
    </location>
    <ligand>
        <name>glyoxylate</name>
        <dbReference type="ChEBI" id="CHEBI:36655"/>
    </ligand>
</feature>
<dbReference type="STRING" id="28083.Lbir_2986"/>
<gene>
    <name evidence="10" type="primary">lldD</name>
    <name evidence="9" type="ORF">Lbir_2986</name>
    <name evidence="10" type="ORF">NCTC12437_00667</name>
</gene>
<evidence type="ECO:0000313" key="10">
    <source>
        <dbReference type="EMBL" id="STX30900.1"/>
    </source>
</evidence>
<dbReference type="Pfam" id="PF01070">
    <property type="entry name" value="FMN_dh"/>
    <property type="match status" value="1"/>
</dbReference>
<dbReference type="EC" id="1.1.3.15" evidence="10"/>
<name>A0A378I856_9GAMM</name>
<dbReference type="Proteomes" id="UP000255066">
    <property type="component" value="Unassembled WGS sequence"/>
</dbReference>
<evidence type="ECO:0000256" key="7">
    <source>
        <dbReference type="PIRSR" id="PIRSR000138-2"/>
    </source>
</evidence>
<dbReference type="Gene3D" id="3.20.20.70">
    <property type="entry name" value="Aldolase class I"/>
    <property type="match status" value="1"/>
</dbReference>
<proteinExistence type="inferred from homology"/>
<feature type="binding site" evidence="7">
    <location>
        <position position="128"/>
    </location>
    <ligand>
        <name>FMN</name>
        <dbReference type="ChEBI" id="CHEBI:58210"/>
    </ligand>
</feature>
<dbReference type="InterPro" id="IPR037396">
    <property type="entry name" value="FMN_HAD"/>
</dbReference>
<feature type="binding site" evidence="7">
    <location>
        <position position="248"/>
    </location>
    <ligand>
        <name>glyoxylate</name>
        <dbReference type="ChEBI" id="CHEBI:36655"/>
    </ligand>
</feature>
<reference evidence="9 11" key="1">
    <citation type="submission" date="2015-11" db="EMBL/GenBank/DDBJ databases">
        <title>Genomic analysis of 38 Legionella species identifies large and diverse effector repertoires.</title>
        <authorList>
            <person name="Burstein D."/>
            <person name="Amaro F."/>
            <person name="Zusman T."/>
            <person name="Lifshitz Z."/>
            <person name="Cohen O."/>
            <person name="Gilbert J.A."/>
            <person name="Pupko T."/>
            <person name="Shuman H.A."/>
            <person name="Segal G."/>
        </authorList>
    </citation>
    <scope>NUCLEOTIDE SEQUENCE [LARGE SCALE GENOMIC DNA]</scope>
    <source>
        <strain evidence="9 11">CDC#1407-AL-14</strain>
    </source>
</reference>
<dbReference type="GO" id="GO:0010181">
    <property type="term" value="F:FMN binding"/>
    <property type="evidence" value="ECO:0007669"/>
    <property type="project" value="InterPro"/>
</dbReference>
<feature type="binding site" evidence="7">
    <location>
        <position position="224"/>
    </location>
    <ligand>
        <name>FMN</name>
        <dbReference type="ChEBI" id="CHEBI:58210"/>
    </ligand>
</feature>
<evidence type="ECO:0000313" key="11">
    <source>
        <dbReference type="Proteomes" id="UP000054735"/>
    </source>
</evidence>